<proteinExistence type="predicted"/>
<dbReference type="EMBL" id="BLXT01000624">
    <property type="protein sequence ID" value="GFN78966.1"/>
    <property type="molecule type" value="Genomic_DNA"/>
</dbReference>
<dbReference type="AlphaFoldDB" id="A0AAV3YA18"/>
<keyword evidence="1" id="KW-0732">Signal</keyword>
<feature type="chain" id="PRO_5043405379" evidence="1">
    <location>
        <begin position="19"/>
        <end position="135"/>
    </location>
</feature>
<sequence>MLQLRSFFLTTMTATVVCQQIGLMLSPFFWQEAIAATALQDSISRSDKLSRLSQILSGDVNTNSARDNDMNIPGVSLTKRDEPYSADYGPGIPYSGDYGSGMPYSGDYGSGMPYSGDYGSGMPMDQACLTVVTMN</sequence>
<name>A0AAV3YA18_9GAST</name>
<evidence type="ECO:0000313" key="2">
    <source>
        <dbReference type="EMBL" id="GFN78966.1"/>
    </source>
</evidence>
<evidence type="ECO:0000313" key="3">
    <source>
        <dbReference type="Proteomes" id="UP000735302"/>
    </source>
</evidence>
<reference evidence="2 3" key="1">
    <citation type="journal article" date="2021" name="Elife">
        <title>Chloroplast acquisition without the gene transfer in kleptoplastic sea slugs, Plakobranchus ocellatus.</title>
        <authorList>
            <person name="Maeda T."/>
            <person name="Takahashi S."/>
            <person name="Yoshida T."/>
            <person name="Shimamura S."/>
            <person name="Takaki Y."/>
            <person name="Nagai Y."/>
            <person name="Toyoda A."/>
            <person name="Suzuki Y."/>
            <person name="Arimoto A."/>
            <person name="Ishii H."/>
            <person name="Satoh N."/>
            <person name="Nishiyama T."/>
            <person name="Hasebe M."/>
            <person name="Maruyama T."/>
            <person name="Minagawa J."/>
            <person name="Obokata J."/>
            <person name="Shigenobu S."/>
        </authorList>
    </citation>
    <scope>NUCLEOTIDE SEQUENCE [LARGE SCALE GENOMIC DNA]</scope>
</reference>
<accession>A0AAV3YA18</accession>
<gene>
    <name evidence="2" type="ORF">PoB_000547200</name>
</gene>
<organism evidence="2 3">
    <name type="scientific">Plakobranchus ocellatus</name>
    <dbReference type="NCBI Taxonomy" id="259542"/>
    <lineage>
        <taxon>Eukaryota</taxon>
        <taxon>Metazoa</taxon>
        <taxon>Spiralia</taxon>
        <taxon>Lophotrochozoa</taxon>
        <taxon>Mollusca</taxon>
        <taxon>Gastropoda</taxon>
        <taxon>Heterobranchia</taxon>
        <taxon>Euthyneura</taxon>
        <taxon>Panpulmonata</taxon>
        <taxon>Sacoglossa</taxon>
        <taxon>Placobranchoidea</taxon>
        <taxon>Plakobranchidae</taxon>
        <taxon>Plakobranchus</taxon>
    </lineage>
</organism>
<evidence type="ECO:0000256" key="1">
    <source>
        <dbReference type="SAM" id="SignalP"/>
    </source>
</evidence>
<feature type="signal peptide" evidence="1">
    <location>
        <begin position="1"/>
        <end position="18"/>
    </location>
</feature>
<dbReference type="Proteomes" id="UP000735302">
    <property type="component" value="Unassembled WGS sequence"/>
</dbReference>
<comment type="caution">
    <text evidence="2">The sequence shown here is derived from an EMBL/GenBank/DDBJ whole genome shotgun (WGS) entry which is preliminary data.</text>
</comment>
<keyword evidence="3" id="KW-1185">Reference proteome</keyword>
<protein>
    <submittedName>
        <fullName evidence="2">Uncharacterized protein</fullName>
    </submittedName>
</protein>